<dbReference type="Gene3D" id="3.30.505.10">
    <property type="entry name" value="SH2 domain"/>
    <property type="match status" value="1"/>
</dbReference>
<dbReference type="eggNOG" id="KOG0194">
    <property type="taxonomic scope" value="Eukaryota"/>
</dbReference>
<evidence type="ECO:0000256" key="4">
    <source>
        <dbReference type="ARBA" id="ARBA00022840"/>
    </source>
</evidence>
<dbReference type="WBParaSite" id="Csp11.Scaffold571.g4287.t1">
    <property type="protein sequence ID" value="Csp11.Scaffold571.g4287.t1"/>
    <property type="gene ID" value="Csp11.Scaffold571.g4287"/>
</dbReference>
<evidence type="ECO:0000256" key="3">
    <source>
        <dbReference type="ARBA" id="ARBA00022777"/>
    </source>
</evidence>
<dbReference type="GO" id="GO:0005524">
    <property type="term" value="F:ATP binding"/>
    <property type="evidence" value="ECO:0007669"/>
    <property type="project" value="UniProtKB-UniRule"/>
</dbReference>
<dbReference type="PROSITE" id="PS00107">
    <property type="entry name" value="PROTEIN_KINASE_ATP"/>
    <property type="match status" value="1"/>
</dbReference>
<dbReference type="Proteomes" id="UP000095282">
    <property type="component" value="Unplaced"/>
</dbReference>
<keyword evidence="2 7" id="KW-0547">Nucleotide-binding</keyword>
<dbReference type="PROSITE" id="PS00109">
    <property type="entry name" value="PROTEIN_KINASE_TYR"/>
    <property type="match status" value="1"/>
</dbReference>
<evidence type="ECO:0000256" key="7">
    <source>
        <dbReference type="PROSITE-ProRule" id="PRU10141"/>
    </source>
</evidence>
<dbReference type="InterPro" id="IPR011009">
    <property type="entry name" value="Kinase-like_dom_sf"/>
</dbReference>
<evidence type="ECO:0000256" key="8">
    <source>
        <dbReference type="RuleBase" id="RU362096"/>
    </source>
</evidence>
<keyword evidence="1 8" id="KW-0808">Transferase</keyword>
<dbReference type="SUPFAM" id="SSF56112">
    <property type="entry name" value="Protein kinase-like (PK-like)"/>
    <property type="match status" value="1"/>
</dbReference>
<protein>
    <recommendedName>
        <fullName evidence="8">Tyrosine-protein kinase</fullName>
        <ecNumber evidence="8">2.7.10.2</ecNumber>
    </recommendedName>
</protein>
<evidence type="ECO:0000313" key="11">
    <source>
        <dbReference type="Proteomes" id="UP000095282"/>
    </source>
</evidence>
<dbReference type="SMART" id="SM00252">
    <property type="entry name" value="SH2"/>
    <property type="match status" value="1"/>
</dbReference>
<sequence length="494" mass="55704">MKTQTSDLEISDNAGLQMPSDQMSDTNSTGSCPENGTSETETSEDEYISSILKYYPWYHGMMFNSTVEKLLKWEHSYLVRRTMHKSIKKILCLSMKVDGRVFNCQLNLSDEGWGCSKLCEKFPTFPKQKYAHVYQILDALSLVANVVIPIPRRLLVLYHSSITLENQLGKGAFGEVFKGKYLAKGASEPIQVAVKRAIGDARKSTIQEFCHEAQVMSVLQHANVVCLYGLASLEQPLMLVMELINGGDLKKYLQTTSNIPNKQLIIFAMDIASGMKHLVMKKVIHRDLAARNCLITKALLVKISDFGLSVQGQEVVVKKLKKAPIRWLSPETLNKGVFNEKTDVWSYGVLLTELMTRCAADPLSPRNLKEVQKWIKEAEHPHRIENGEPKELAELVDSCCDKKKSEERKSSTSTDRKTSNTNLTRKRSRDGRPKDKSTERRTGTQRKQNTYRRKDKGQLKLPTAMSTNQERPSPPTIPSTVSPTTPLNSKPPSR</sequence>
<dbReference type="InterPro" id="IPR000719">
    <property type="entry name" value="Prot_kinase_dom"/>
</dbReference>
<comment type="similarity">
    <text evidence="8">Belongs to the protein kinase superfamily. Tyr protein kinase family.</text>
</comment>
<dbReference type="SUPFAM" id="SSF55550">
    <property type="entry name" value="SH2 domain"/>
    <property type="match status" value="1"/>
</dbReference>
<dbReference type="InterPro" id="IPR050198">
    <property type="entry name" value="Non-receptor_tyrosine_kinases"/>
</dbReference>
<dbReference type="PROSITE" id="PS50011">
    <property type="entry name" value="PROTEIN_KINASE_DOM"/>
    <property type="match status" value="1"/>
</dbReference>
<feature type="compositionally biased region" description="Polar residues" evidence="9">
    <location>
        <begin position="19"/>
        <end position="40"/>
    </location>
</feature>
<dbReference type="STRING" id="1561998.A0A1I7TBE2"/>
<evidence type="ECO:0000259" key="10">
    <source>
        <dbReference type="PROSITE" id="PS50011"/>
    </source>
</evidence>
<dbReference type="GO" id="GO:0004715">
    <property type="term" value="F:non-membrane spanning protein tyrosine kinase activity"/>
    <property type="evidence" value="ECO:0007669"/>
    <property type="project" value="UniProtKB-EC"/>
</dbReference>
<dbReference type="InterPro" id="IPR001245">
    <property type="entry name" value="Ser-Thr/Tyr_kinase_cat_dom"/>
</dbReference>
<proteinExistence type="inferred from homology"/>
<organism evidence="11 12">
    <name type="scientific">Caenorhabditis tropicalis</name>
    <dbReference type="NCBI Taxonomy" id="1561998"/>
    <lineage>
        <taxon>Eukaryota</taxon>
        <taxon>Metazoa</taxon>
        <taxon>Ecdysozoa</taxon>
        <taxon>Nematoda</taxon>
        <taxon>Chromadorea</taxon>
        <taxon>Rhabditida</taxon>
        <taxon>Rhabditina</taxon>
        <taxon>Rhabditomorpha</taxon>
        <taxon>Rhabditoidea</taxon>
        <taxon>Rhabditidae</taxon>
        <taxon>Peloderinae</taxon>
        <taxon>Caenorhabditis</taxon>
    </lineage>
</organism>
<feature type="compositionally biased region" description="Basic and acidic residues" evidence="9">
    <location>
        <begin position="403"/>
        <end position="418"/>
    </location>
</feature>
<dbReference type="InterPro" id="IPR017441">
    <property type="entry name" value="Protein_kinase_ATP_BS"/>
</dbReference>
<dbReference type="CDD" id="cd00192">
    <property type="entry name" value="PTKc"/>
    <property type="match status" value="1"/>
</dbReference>
<dbReference type="InterPro" id="IPR036860">
    <property type="entry name" value="SH2_dom_sf"/>
</dbReference>
<accession>A0A1I7TBE2</accession>
<dbReference type="PRINTS" id="PR00109">
    <property type="entry name" value="TYRKINASE"/>
</dbReference>
<evidence type="ECO:0000256" key="5">
    <source>
        <dbReference type="ARBA" id="ARBA00023137"/>
    </source>
</evidence>
<keyword evidence="5 8" id="KW-0829">Tyrosine-protein kinase</keyword>
<dbReference type="AlphaFoldDB" id="A0A1I7TBE2"/>
<feature type="compositionally biased region" description="Basic and acidic residues" evidence="9">
    <location>
        <begin position="430"/>
        <end position="442"/>
    </location>
</feature>
<dbReference type="InterPro" id="IPR020635">
    <property type="entry name" value="Tyr_kinase_cat_dom"/>
</dbReference>
<feature type="region of interest" description="Disordered" evidence="9">
    <location>
        <begin position="1"/>
        <end position="44"/>
    </location>
</feature>
<reference evidence="12" key="1">
    <citation type="submission" date="2016-11" db="UniProtKB">
        <authorList>
            <consortium name="WormBaseParasite"/>
        </authorList>
    </citation>
    <scope>IDENTIFICATION</scope>
</reference>
<dbReference type="PANTHER" id="PTHR24418">
    <property type="entry name" value="TYROSINE-PROTEIN KINASE"/>
    <property type="match status" value="1"/>
</dbReference>
<evidence type="ECO:0000313" key="12">
    <source>
        <dbReference type="WBParaSite" id="Csp11.Scaffold571.g4287.t1"/>
    </source>
</evidence>
<feature type="binding site" evidence="7">
    <location>
        <position position="195"/>
    </location>
    <ligand>
        <name>ATP</name>
        <dbReference type="ChEBI" id="CHEBI:30616"/>
    </ligand>
</feature>
<feature type="domain" description="Protein kinase" evidence="10">
    <location>
        <begin position="162"/>
        <end position="423"/>
    </location>
</feature>
<feature type="region of interest" description="Disordered" evidence="9">
    <location>
        <begin position="403"/>
        <end position="494"/>
    </location>
</feature>
<evidence type="ECO:0000256" key="6">
    <source>
        <dbReference type="ARBA" id="ARBA00051245"/>
    </source>
</evidence>
<dbReference type="Pfam" id="PF07714">
    <property type="entry name" value="PK_Tyr_Ser-Thr"/>
    <property type="match status" value="1"/>
</dbReference>
<dbReference type="EC" id="2.7.10.2" evidence="8"/>
<dbReference type="InterPro" id="IPR008266">
    <property type="entry name" value="Tyr_kinase_AS"/>
</dbReference>
<keyword evidence="11" id="KW-1185">Reference proteome</keyword>
<evidence type="ECO:0000256" key="2">
    <source>
        <dbReference type="ARBA" id="ARBA00022741"/>
    </source>
</evidence>
<evidence type="ECO:0000256" key="9">
    <source>
        <dbReference type="SAM" id="MobiDB-lite"/>
    </source>
</evidence>
<evidence type="ECO:0000256" key="1">
    <source>
        <dbReference type="ARBA" id="ARBA00022679"/>
    </source>
</evidence>
<name>A0A1I7TBE2_9PELO</name>
<dbReference type="SMART" id="SM00219">
    <property type="entry name" value="TyrKc"/>
    <property type="match status" value="1"/>
</dbReference>
<dbReference type="Gene3D" id="1.10.510.10">
    <property type="entry name" value="Transferase(Phosphotransferase) domain 1"/>
    <property type="match status" value="1"/>
</dbReference>
<keyword evidence="4 7" id="KW-0067">ATP-binding</keyword>
<keyword evidence="3 8" id="KW-0418">Kinase</keyword>
<dbReference type="InterPro" id="IPR000980">
    <property type="entry name" value="SH2"/>
</dbReference>
<comment type="catalytic activity">
    <reaction evidence="6 8">
        <text>L-tyrosyl-[protein] + ATP = O-phospho-L-tyrosyl-[protein] + ADP + H(+)</text>
        <dbReference type="Rhea" id="RHEA:10596"/>
        <dbReference type="Rhea" id="RHEA-COMP:10136"/>
        <dbReference type="Rhea" id="RHEA-COMP:20101"/>
        <dbReference type="ChEBI" id="CHEBI:15378"/>
        <dbReference type="ChEBI" id="CHEBI:30616"/>
        <dbReference type="ChEBI" id="CHEBI:46858"/>
        <dbReference type="ChEBI" id="CHEBI:61978"/>
        <dbReference type="ChEBI" id="CHEBI:456216"/>
        <dbReference type="EC" id="2.7.10.2"/>
    </reaction>
</comment>